<dbReference type="Pfam" id="PF22366">
    <property type="entry name" value="NDH2_C"/>
    <property type="match status" value="1"/>
</dbReference>
<evidence type="ECO:0000313" key="8">
    <source>
        <dbReference type="EMBL" id="KZV99002.1"/>
    </source>
</evidence>
<dbReference type="InterPro" id="IPR045024">
    <property type="entry name" value="NDH-2"/>
</dbReference>
<feature type="domain" description="External alternative NADH-ubiquinone oxidoreductase-like C-terminal" evidence="7">
    <location>
        <begin position="408"/>
        <end position="472"/>
    </location>
</feature>
<reference evidence="8 9" key="1">
    <citation type="journal article" date="2016" name="Mol. Biol. Evol.">
        <title>Comparative Genomics of Early-Diverging Mushroom-Forming Fungi Provides Insights into the Origins of Lignocellulose Decay Capabilities.</title>
        <authorList>
            <person name="Nagy L.G."/>
            <person name="Riley R."/>
            <person name="Tritt A."/>
            <person name="Adam C."/>
            <person name="Daum C."/>
            <person name="Floudas D."/>
            <person name="Sun H."/>
            <person name="Yadav J.S."/>
            <person name="Pangilinan J."/>
            <person name="Larsson K.H."/>
            <person name="Matsuura K."/>
            <person name="Barry K."/>
            <person name="Labutti K."/>
            <person name="Kuo R."/>
            <person name="Ohm R.A."/>
            <person name="Bhattacharya S.S."/>
            <person name="Shirouzu T."/>
            <person name="Yoshinaga Y."/>
            <person name="Martin F.M."/>
            <person name="Grigoriev I.V."/>
            <person name="Hibbett D.S."/>
        </authorList>
    </citation>
    <scope>NUCLEOTIDE SEQUENCE [LARGE SCALE GENOMIC DNA]</scope>
    <source>
        <strain evidence="8 9">HHB12029</strain>
    </source>
</reference>
<dbReference type="SUPFAM" id="SSF51905">
    <property type="entry name" value="FAD/NAD(P)-binding domain"/>
    <property type="match status" value="2"/>
</dbReference>
<dbReference type="OrthoDB" id="9992747at2759"/>
<gene>
    <name evidence="8" type="ORF">EXIGLDRAFT_668932</name>
</gene>
<dbReference type="Gene3D" id="3.50.50.100">
    <property type="match status" value="1"/>
</dbReference>
<dbReference type="PANTHER" id="PTHR43706">
    <property type="entry name" value="NADH DEHYDROGENASE"/>
    <property type="match status" value="1"/>
</dbReference>
<accession>A0A165MAS0</accession>
<evidence type="ECO:0000256" key="3">
    <source>
        <dbReference type="ARBA" id="ARBA00022827"/>
    </source>
</evidence>
<dbReference type="GO" id="GO:0003954">
    <property type="term" value="F:NADH dehydrogenase activity"/>
    <property type="evidence" value="ECO:0007669"/>
    <property type="project" value="InterPro"/>
</dbReference>
<feature type="domain" description="FAD/NAD(P)-binding" evidence="6">
    <location>
        <begin position="26"/>
        <end position="383"/>
    </location>
</feature>
<keyword evidence="4" id="KW-0560">Oxidoreductase</keyword>
<dbReference type="InParanoid" id="A0A165MAS0"/>
<keyword evidence="3" id="KW-0274">FAD</keyword>
<dbReference type="PANTHER" id="PTHR43706:SF17">
    <property type="entry name" value="NADH DEHYDROGENASE (EUROFUNG)"/>
    <property type="match status" value="1"/>
</dbReference>
<organism evidence="8 9">
    <name type="scientific">Exidia glandulosa HHB12029</name>
    <dbReference type="NCBI Taxonomy" id="1314781"/>
    <lineage>
        <taxon>Eukaryota</taxon>
        <taxon>Fungi</taxon>
        <taxon>Dikarya</taxon>
        <taxon>Basidiomycota</taxon>
        <taxon>Agaricomycotina</taxon>
        <taxon>Agaricomycetes</taxon>
        <taxon>Auriculariales</taxon>
        <taxon>Exidiaceae</taxon>
        <taxon>Exidia</taxon>
    </lineage>
</organism>
<evidence type="ECO:0000259" key="7">
    <source>
        <dbReference type="Pfam" id="PF22366"/>
    </source>
</evidence>
<proteinExistence type="inferred from homology"/>
<dbReference type="STRING" id="1314781.A0A165MAS0"/>
<dbReference type="Pfam" id="PF07992">
    <property type="entry name" value="Pyr_redox_2"/>
    <property type="match status" value="1"/>
</dbReference>
<name>A0A165MAS0_EXIGL</name>
<dbReference type="InterPro" id="IPR023753">
    <property type="entry name" value="FAD/NAD-binding_dom"/>
</dbReference>
<sequence>MAPLTNALTVLRRGVASSSSATAKKRLVILGSGWGGYGVLRGIDKKKWDVTVVCPTNAFTFTPLLASCAVGTLEFRTALEPVRRFSPQITAYQAWCDEIDFKNQTLLCMPVPPPTSYKTSLSQARTAVLASKTPNAASVEKTAELTPFTIPYDKLVISVGAYSQTFGIPGVKDHAFVLRNVDDARAIRSHILNCFEQANLPTTSETERKRLLNFCIVGGGPTGVEFAAELHDLLGRELKKAYPKVIEEAKITVYDVAPQILGSFDSGLVDYAVRRFAREGIRIKGGRHIERVGAKSIFIKEEGEVPYGMLVWSTGLAPNPLITAISAETLQKDPKASGLMVNNALNVLQPDGASIDNVFAIGDAAVLESGRLPATAQVASQQAAYVANKLNREVKGKSGPDSFKFVNRGMLAYLGDWRAIYDRTSAKGLYRKETGTFAWLLWRSAYFTMTLSTRNKILIPVYWFLNWVTGRDITKV</sequence>
<keyword evidence="2" id="KW-0285">Flavoprotein</keyword>
<dbReference type="Proteomes" id="UP000077266">
    <property type="component" value="Unassembled WGS sequence"/>
</dbReference>
<dbReference type="GO" id="GO:0005739">
    <property type="term" value="C:mitochondrion"/>
    <property type="evidence" value="ECO:0007669"/>
    <property type="project" value="TreeGrafter"/>
</dbReference>
<evidence type="ECO:0000313" key="9">
    <source>
        <dbReference type="Proteomes" id="UP000077266"/>
    </source>
</evidence>
<dbReference type="AlphaFoldDB" id="A0A165MAS0"/>
<evidence type="ECO:0000256" key="2">
    <source>
        <dbReference type="ARBA" id="ARBA00022630"/>
    </source>
</evidence>
<comment type="similarity">
    <text evidence="1">Belongs to the NADH dehydrogenase family.</text>
</comment>
<dbReference type="PRINTS" id="PR00368">
    <property type="entry name" value="FADPNR"/>
</dbReference>
<evidence type="ECO:0000259" key="6">
    <source>
        <dbReference type="Pfam" id="PF07992"/>
    </source>
</evidence>
<keyword evidence="9" id="KW-1185">Reference proteome</keyword>
<dbReference type="InterPro" id="IPR054585">
    <property type="entry name" value="NDH2-like_C"/>
</dbReference>
<evidence type="ECO:0000256" key="4">
    <source>
        <dbReference type="ARBA" id="ARBA00023002"/>
    </source>
</evidence>
<dbReference type="EMBL" id="KV425913">
    <property type="protein sequence ID" value="KZV99002.1"/>
    <property type="molecule type" value="Genomic_DNA"/>
</dbReference>
<dbReference type="InterPro" id="IPR036188">
    <property type="entry name" value="FAD/NAD-bd_sf"/>
</dbReference>
<protein>
    <submittedName>
        <fullName evidence="8">NDE1, mitochondrial external NADH dehydrogenase</fullName>
    </submittedName>
</protein>
<evidence type="ECO:0000256" key="1">
    <source>
        <dbReference type="ARBA" id="ARBA00005272"/>
    </source>
</evidence>
<keyword evidence="5" id="KW-0520">NAD</keyword>
<evidence type="ECO:0000256" key="5">
    <source>
        <dbReference type="ARBA" id="ARBA00023027"/>
    </source>
</evidence>